<accession>A0ABV9VQN3</accession>
<comment type="caution">
    <text evidence="2">The sequence shown here is derived from an EMBL/GenBank/DDBJ whole genome shotgun (WGS) entry which is preliminary data.</text>
</comment>
<dbReference type="RefSeq" id="WP_380113133.1">
    <property type="nucleotide sequence ID" value="NZ_JBHSIU010000005.1"/>
</dbReference>
<evidence type="ECO:0000256" key="1">
    <source>
        <dbReference type="SAM" id="MobiDB-lite"/>
    </source>
</evidence>
<name>A0ABV9VQN3_9ACTN</name>
<feature type="region of interest" description="Disordered" evidence="1">
    <location>
        <begin position="32"/>
        <end position="68"/>
    </location>
</feature>
<organism evidence="2 3">
    <name type="scientific">Dactylosporangium cerinum</name>
    <dbReference type="NCBI Taxonomy" id="1434730"/>
    <lineage>
        <taxon>Bacteria</taxon>
        <taxon>Bacillati</taxon>
        <taxon>Actinomycetota</taxon>
        <taxon>Actinomycetes</taxon>
        <taxon>Micromonosporales</taxon>
        <taxon>Micromonosporaceae</taxon>
        <taxon>Dactylosporangium</taxon>
    </lineage>
</organism>
<gene>
    <name evidence="2" type="ORF">ACFPIJ_03620</name>
</gene>
<dbReference type="EMBL" id="JBHSIU010000005">
    <property type="protein sequence ID" value="MFC4996911.1"/>
    <property type="molecule type" value="Genomic_DNA"/>
</dbReference>
<reference evidence="3" key="1">
    <citation type="journal article" date="2019" name="Int. J. Syst. Evol. Microbiol.">
        <title>The Global Catalogue of Microorganisms (GCM) 10K type strain sequencing project: providing services to taxonomists for standard genome sequencing and annotation.</title>
        <authorList>
            <consortium name="The Broad Institute Genomics Platform"/>
            <consortium name="The Broad Institute Genome Sequencing Center for Infectious Disease"/>
            <person name="Wu L."/>
            <person name="Ma J."/>
        </authorList>
    </citation>
    <scope>NUCLEOTIDE SEQUENCE [LARGE SCALE GENOMIC DNA]</scope>
    <source>
        <strain evidence="3">CGMCC 4.7152</strain>
    </source>
</reference>
<proteinExistence type="predicted"/>
<evidence type="ECO:0000313" key="3">
    <source>
        <dbReference type="Proteomes" id="UP001595912"/>
    </source>
</evidence>
<evidence type="ECO:0000313" key="2">
    <source>
        <dbReference type="EMBL" id="MFC4996911.1"/>
    </source>
</evidence>
<feature type="region of interest" description="Disordered" evidence="1">
    <location>
        <begin position="107"/>
        <end position="137"/>
    </location>
</feature>
<protein>
    <submittedName>
        <fullName evidence="2">Uncharacterized protein</fullName>
    </submittedName>
</protein>
<feature type="compositionally biased region" description="Low complexity" evidence="1">
    <location>
        <begin position="42"/>
        <end position="54"/>
    </location>
</feature>
<dbReference type="Proteomes" id="UP001595912">
    <property type="component" value="Unassembled WGS sequence"/>
</dbReference>
<sequence>MAADSPVPNDPDQPHQHVEALIDELILEILDNADQSTKTTGRGRAQGRAPAPGGLLEGVRSTMRGRSGGSTLERMLIAEALAGVLADAIAPALAEVLAPRIMKVLDDGEDEEPTTGGTARPAKATAARSHTRKSESK</sequence>
<keyword evidence="3" id="KW-1185">Reference proteome</keyword>